<comment type="catalytic activity">
    <reaction evidence="6">
        <text>Exonucleolytic cleavage in either 5'- to 3'- or 3'- to 5'-direction to yield nucleoside 5'-phosphates.</text>
        <dbReference type="EC" id="3.1.11.6"/>
    </reaction>
</comment>
<reference evidence="7" key="2">
    <citation type="journal article" date="2021" name="PeerJ">
        <title>Extensive microbial diversity within the chicken gut microbiome revealed by metagenomics and culture.</title>
        <authorList>
            <person name="Gilroy R."/>
            <person name="Ravi A."/>
            <person name="Getino M."/>
            <person name="Pursley I."/>
            <person name="Horton D.L."/>
            <person name="Alikhan N.F."/>
            <person name="Baker D."/>
            <person name="Gharbi K."/>
            <person name="Hall N."/>
            <person name="Watson M."/>
            <person name="Adriaenssens E.M."/>
            <person name="Foster-Nyarko E."/>
            <person name="Jarju S."/>
            <person name="Secka A."/>
            <person name="Antonio M."/>
            <person name="Oren A."/>
            <person name="Chaudhuri R.R."/>
            <person name="La Ragione R."/>
            <person name="Hildebrand F."/>
            <person name="Pallen M.J."/>
        </authorList>
    </citation>
    <scope>NUCLEOTIDE SEQUENCE</scope>
    <source>
        <strain evidence="7">ChiGjej2B2-16831</strain>
    </source>
</reference>
<evidence type="ECO:0000256" key="6">
    <source>
        <dbReference type="HAMAP-Rule" id="MF_00337"/>
    </source>
</evidence>
<keyword evidence="2 6" id="KW-0963">Cytoplasm</keyword>
<dbReference type="PANTHER" id="PTHR34137">
    <property type="entry name" value="EXODEOXYRIBONUCLEASE 7 SMALL SUBUNIT"/>
    <property type="match status" value="1"/>
</dbReference>
<dbReference type="PANTHER" id="PTHR34137:SF1">
    <property type="entry name" value="EXODEOXYRIBONUCLEASE 7 SMALL SUBUNIT"/>
    <property type="match status" value="1"/>
</dbReference>
<evidence type="ECO:0000313" key="7">
    <source>
        <dbReference type="EMBL" id="HIU94348.1"/>
    </source>
</evidence>
<dbReference type="EC" id="3.1.11.6" evidence="6"/>
<comment type="similarity">
    <text evidence="1 6">Belongs to the XseB family.</text>
</comment>
<evidence type="ECO:0000256" key="5">
    <source>
        <dbReference type="ARBA" id="ARBA00022839"/>
    </source>
</evidence>
<comment type="function">
    <text evidence="6">Bidirectionally degrades single-stranded DNA into large acid-insoluble oligonucleotides, which are then degraded further into small acid-soluble oligonucleotides.</text>
</comment>
<name>A0A9D1N342_9FIRM</name>
<keyword evidence="4 6" id="KW-0378">Hydrolase</keyword>
<evidence type="ECO:0000256" key="4">
    <source>
        <dbReference type="ARBA" id="ARBA00022801"/>
    </source>
</evidence>
<dbReference type="InterPro" id="IPR003761">
    <property type="entry name" value="Exonuc_VII_S"/>
</dbReference>
<reference evidence="7" key="1">
    <citation type="submission" date="2020-10" db="EMBL/GenBank/DDBJ databases">
        <authorList>
            <person name="Gilroy R."/>
        </authorList>
    </citation>
    <scope>NUCLEOTIDE SEQUENCE</scope>
    <source>
        <strain evidence="7">ChiGjej2B2-16831</strain>
    </source>
</reference>
<sequence>MEERSMSYEQAVQRLEEIVKTLESGSGSLADMMTLYEEGVRLHDRCAAMLDGYEQKLTMLRLPKEGGA</sequence>
<evidence type="ECO:0000256" key="1">
    <source>
        <dbReference type="ARBA" id="ARBA00009998"/>
    </source>
</evidence>
<comment type="caution">
    <text evidence="7">The sequence shown here is derived from an EMBL/GenBank/DDBJ whole genome shotgun (WGS) entry which is preliminary data.</text>
</comment>
<evidence type="ECO:0000313" key="8">
    <source>
        <dbReference type="Proteomes" id="UP000824128"/>
    </source>
</evidence>
<evidence type="ECO:0000256" key="3">
    <source>
        <dbReference type="ARBA" id="ARBA00022722"/>
    </source>
</evidence>
<dbReference type="GO" id="GO:0006308">
    <property type="term" value="P:DNA catabolic process"/>
    <property type="evidence" value="ECO:0007669"/>
    <property type="project" value="UniProtKB-UniRule"/>
</dbReference>
<dbReference type="EMBL" id="DVNZ01000133">
    <property type="protein sequence ID" value="HIU94348.1"/>
    <property type="molecule type" value="Genomic_DNA"/>
</dbReference>
<accession>A0A9D1N342</accession>
<evidence type="ECO:0000256" key="2">
    <source>
        <dbReference type="ARBA" id="ARBA00022490"/>
    </source>
</evidence>
<dbReference type="NCBIfam" id="TIGR01280">
    <property type="entry name" value="xseB"/>
    <property type="match status" value="1"/>
</dbReference>
<dbReference type="AlphaFoldDB" id="A0A9D1N342"/>
<comment type="subunit">
    <text evidence="6">Heterooligomer composed of large and small subunits.</text>
</comment>
<dbReference type="InterPro" id="IPR037004">
    <property type="entry name" value="Exonuc_VII_ssu_sf"/>
</dbReference>
<dbReference type="PIRSF" id="PIRSF006488">
    <property type="entry name" value="Exonuc_VII_S"/>
    <property type="match status" value="1"/>
</dbReference>
<dbReference type="GO" id="GO:0005829">
    <property type="term" value="C:cytosol"/>
    <property type="evidence" value="ECO:0007669"/>
    <property type="project" value="TreeGrafter"/>
</dbReference>
<keyword evidence="3 6" id="KW-0540">Nuclease</keyword>
<proteinExistence type="inferred from homology"/>
<dbReference type="Gene3D" id="1.10.287.1040">
    <property type="entry name" value="Exonuclease VII, small subunit"/>
    <property type="match status" value="1"/>
</dbReference>
<protein>
    <recommendedName>
        <fullName evidence="6">Exodeoxyribonuclease 7 small subunit</fullName>
        <ecNumber evidence="6">3.1.11.6</ecNumber>
    </recommendedName>
    <alternativeName>
        <fullName evidence="6">Exodeoxyribonuclease VII small subunit</fullName>
        <shortName evidence="6">Exonuclease VII small subunit</shortName>
    </alternativeName>
</protein>
<dbReference type="HAMAP" id="MF_00337">
    <property type="entry name" value="Exonuc_7_S"/>
    <property type="match status" value="1"/>
</dbReference>
<organism evidence="7 8">
    <name type="scientific">Candidatus Aphodomorpha intestinavium</name>
    <dbReference type="NCBI Taxonomy" id="2840672"/>
    <lineage>
        <taxon>Bacteria</taxon>
        <taxon>Bacillati</taxon>
        <taxon>Bacillota</taxon>
        <taxon>Clostridia</taxon>
        <taxon>Eubacteriales</taxon>
        <taxon>Candidatus Aphodomorpha</taxon>
    </lineage>
</organism>
<gene>
    <name evidence="6 7" type="primary">xseB</name>
    <name evidence="7" type="ORF">IAD24_04240</name>
</gene>
<dbReference type="GO" id="GO:0009318">
    <property type="term" value="C:exodeoxyribonuclease VII complex"/>
    <property type="evidence" value="ECO:0007669"/>
    <property type="project" value="UniProtKB-UniRule"/>
</dbReference>
<keyword evidence="5 6" id="KW-0269">Exonuclease</keyword>
<dbReference type="SUPFAM" id="SSF116842">
    <property type="entry name" value="XseB-like"/>
    <property type="match status" value="1"/>
</dbReference>
<dbReference type="Proteomes" id="UP000824128">
    <property type="component" value="Unassembled WGS sequence"/>
</dbReference>
<dbReference type="GO" id="GO:0008855">
    <property type="term" value="F:exodeoxyribonuclease VII activity"/>
    <property type="evidence" value="ECO:0007669"/>
    <property type="project" value="UniProtKB-UniRule"/>
</dbReference>
<comment type="subcellular location">
    <subcellularLocation>
        <location evidence="6">Cytoplasm</location>
    </subcellularLocation>
</comment>
<dbReference type="Pfam" id="PF02609">
    <property type="entry name" value="Exonuc_VII_S"/>
    <property type="match status" value="1"/>
</dbReference>